<dbReference type="AlphaFoldDB" id="A0A443QNA0"/>
<dbReference type="Pfam" id="PF00001">
    <property type="entry name" value="7tm_1"/>
    <property type="match status" value="1"/>
</dbReference>
<feature type="transmembrane region" description="Helical" evidence="10">
    <location>
        <begin position="6"/>
        <end position="32"/>
    </location>
</feature>
<dbReference type="InterPro" id="IPR050569">
    <property type="entry name" value="TAAR"/>
</dbReference>
<organism evidence="12 13">
    <name type="scientific">Dinothrombium tinctorium</name>
    <dbReference type="NCBI Taxonomy" id="1965070"/>
    <lineage>
        <taxon>Eukaryota</taxon>
        <taxon>Metazoa</taxon>
        <taxon>Ecdysozoa</taxon>
        <taxon>Arthropoda</taxon>
        <taxon>Chelicerata</taxon>
        <taxon>Arachnida</taxon>
        <taxon>Acari</taxon>
        <taxon>Acariformes</taxon>
        <taxon>Trombidiformes</taxon>
        <taxon>Prostigmata</taxon>
        <taxon>Anystina</taxon>
        <taxon>Parasitengona</taxon>
        <taxon>Trombidioidea</taxon>
        <taxon>Trombidiidae</taxon>
        <taxon>Dinothrombium</taxon>
    </lineage>
</organism>
<evidence type="ECO:0000256" key="3">
    <source>
        <dbReference type="ARBA" id="ARBA00022475"/>
    </source>
</evidence>
<dbReference type="InterPro" id="IPR017452">
    <property type="entry name" value="GPCR_Rhodpsn_7TM"/>
</dbReference>
<feature type="transmembrane region" description="Helical" evidence="10">
    <location>
        <begin position="243"/>
        <end position="266"/>
    </location>
</feature>
<dbReference type="SUPFAM" id="SSF81321">
    <property type="entry name" value="Family A G protein-coupled receptor-like"/>
    <property type="match status" value="1"/>
</dbReference>
<dbReference type="Gene3D" id="1.20.1070.10">
    <property type="entry name" value="Rhodopsin 7-helix transmembrane proteins"/>
    <property type="match status" value="1"/>
</dbReference>
<evidence type="ECO:0000256" key="4">
    <source>
        <dbReference type="ARBA" id="ARBA00022692"/>
    </source>
</evidence>
<keyword evidence="3" id="KW-1003">Cell membrane</keyword>
<feature type="transmembrane region" description="Helical" evidence="10">
    <location>
        <begin position="176"/>
        <end position="205"/>
    </location>
</feature>
<dbReference type="PRINTS" id="PR00237">
    <property type="entry name" value="GPCRRHODOPSN"/>
</dbReference>
<evidence type="ECO:0000313" key="13">
    <source>
        <dbReference type="Proteomes" id="UP000285301"/>
    </source>
</evidence>
<keyword evidence="7 10" id="KW-0472">Membrane</keyword>
<keyword evidence="4 10" id="KW-0812">Transmembrane</keyword>
<gene>
    <name evidence="12" type="ORF">B4U79_01809</name>
</gene>
<feature type="transmembrane region" description="Helical" evidence="10">
    <location>
        <begin position="278"/>
        <end position="299"/>
    </location>
</feature>
<sequence>MTSSFATHIVLATFAGTSGIIFNGYIICILLWENRIKTVNHLMLLHLACVDIAFCILILFGNTSLGFYAFDSDNVRLEENDLVFKVQGFLSTLLPLILIWTICGLCCDRYLAVSSPLHYLSLVTRKRATIFIFILWFCASIFCVIPFFGICEYSYSKARFTSSLRCQAFDKNMFNAFYIIVYTASSVILPIAFIVICSLHTLLIARHHRHRISSAIYEITLRAQATVTHQKSPQYLSKAKRQYAVFTLSQLVTVAFNVPFHLIFAIESLRLASITPSVVTFLTVLLTLTPSINGYIYGVKSKILKQTFKRLLQRYLYKKQASLEIDRRLSLRSQSSIKALSNFQSLLAVATFTSHELSCSTRRNSAPNIFSINCSRVNCEIEKPYKYDLRRQSLSTIKEDQIQSTFIPLFVVSENRSSEKSEQEHSVNINTITEFN</sequence>
<evidence type="ECO:0000256" key="5">
    <source>
        <dbReference type="ARBA" id="ARBA00022989"/>
    </source>
</evidence>
<evidence type="ECO:0000256" key="8">
    <source>
        <dbReference type="ARBA" id="ARBA00023170"/>
    </source>
</evidence>
<comment type="subcellular location">
    <subcellularLocation>
        <location evidence="1">Cell membrane</location>
        <topology evidence="1">Multi-pass membrane protein</topology>
    </subcellularLocation>
</comment>
<dbReference type="Proteomes" id="UP000285301">
    <property type="component" value="Unassembled WGS sequence"/>
</dbReference>
<feature type="domain" description="G-protein coupled receptors family 1 profile" evidence="11">
    <location>
        <begin position="22"/>
        <end position="297"/>
    </location>
</feature>
<evidence type="ECO:0000256" key="9">
    <source>
        <dbReference type="ARBA" id="ARBA00023224"/>
    </source>
</evidence>
<dbReference type="CDD" id="cd00637">
    <property type="entry name" value="7tm_classA_rhodopsin-like"/>
    <property type="match status" value="1"/>
</dbReference>
<evidence type="ECO:0000259" key="11">
    <source>
        <dbReference type="PROSITE" id="PS50262"/>
    </source>
</evidence>
<name>A0A443QNA0_9ACAR</name>
<dbReference type="STRING" id="1965070.A0A443QNA0"/>
<evidence type="ECO:0000256" key="10">
    <source>
        <dbReference type="SAM" id="Phobius"/>
    </source>
</evidence>
<accession>A0A443QNA0</accession>
<comment type="caution">
    <text evidence="12">The sequence shown here is derived from an EMBL/GenBank/DDBJ whole genome shotgun (WGS) entry which is preliminary data.</text>
</comment>
<keyword evidence="8 12" id="KW-0675">Receptor</keyword>
<proteinExistence type="inferred from homology"/>
<dbReference type="EMBL" id="NCKU01005561">
    <property type="protein sequence ID" value="RWS04419.1"/>
    <property type="molecule type" value="Genomic_DNA"/>
</dbReference>
<keyword evidence="5 10" id="KW-1133">Transmembrane helix</keyword>
<evidence type="ECO:0000256" key="6">
    <source>
        <dbReference type="ARBA" id="ARBA00023040"/>
    </source>
</evidence>
<dbReference type="GO" id="GO:0004930">
    <property type="term" value="F:G protein-coupled receptor activity"/>
    <property type="evidence" value="ECO:0007669"/>
    <property type="project" value="UniProtKB-KW"/>
</dbReference>
<dbReference type="PROSITE" id="PS50262">
    <property type="entry name" value="G_PROTEIN_RECEP_F1_2"/>
    <property type="match status" value="1"/>
</dbReference>
<feature type="transmembrane region" description="Helical" evidence="10">
    <location>
        <begin position="89"/>
        <end position="107"/>
    </location>
</feature>
<evidence type="ECO:0000256" key="1">
    <source>
        <dbReference type="ARBA" id="ARBA00004651"/>
    </source>
</evidence>
<dbReference type="PANTHER" id="PTHR24249:SF406">
    <property type="entry name" value="G-PROTEIN COUPLED RECEPTORS FAMILY 1 PROFILE DOMAIN-CONTAINING PROTEIN"/>
    <property type="match status" value="1"/>
</dbReference>
<dbReference type="PANTHER" id="PTHR24249">
    <property type="entry name" value="HISTAMINE RECEPTOR-RELATED G-PROTEIN COUPLED RECEPTOR"/>
    <property type="match status" value="1"/>
</dbReference>
<keyword evidence="9" id="KW-0807">Transducer</keyword>
<reference evidence="12 13" key="1">
    <citation type="journal article" date="2018" name="Gigascience">
        <title>Genomes of trombidid mites reveal novel predicted allergens and laterally-transferred genes associated with secondary metabolism.</title>
        <authorList>
            <person name="Dong X."/>
            <person name="Chaisiri K."/>
            <person name="Xia D."/>
            <person name="Armstrong S.D."/>
            <person name="Fang Y."/>
            <person name="Donnelly M.J."/>
            <person name="Kadowaki T."/>
            <person name="McGarry J.W."/>
            <person name="Darby A.C."/>
            <person name="Makepeace B.L."/>
        </authorList>
    </citation>
    <scope>NUCLEOTIDE SEQUENCE [LARGE SCALE GENOMIC DNA]</scope>
    <source>
        <strain evidence="12">UoL-WK</strain>
    </source>
</reference>
<dbReference type="OrthoDB" id="6159456at2759"/>
<comment type="similarity">
    <text evidence="2">Belongs to the G-protein coupled receptor 1 family.</text>
</comment>
<protein>
    <submittedName>
        <fullName evidence="12">Olfactory receptor 2T34-like protein</fullName>
    </submittedName>
</protein>
<evidence type="ECO:0000256" key="2">
    <source>
        <dbReference type="ARBA" id="ARBA00010663"/>
    </source>
</evidence>
<dbReference type="GO" id="GO:0005886">
    <property type="term" value="C:plasma membrane"/>
    <property type="evidence" value="ECO:0007669"/>
    <property type="project" value="UniProtKB-SubCell"/>
</dbReference>
<dbReference type="InterPro" id="IPR000276">
    <property type="entry name" value="GPCR_Rhodpsn"/>
</dbReference>
<keyword evidence="6" id="KW-0297">G-protein coupled receptor</keyword>
<evidence type="ECO:0000313" key="12">
    <source>
        <dbReference type="EMBL" id="RWS04419.1"/>
    </source>
</evidence>
<keyword evidence="13" id="KW-1185">Reference proteome</keyword>
<feature type="transmembrane region" description="Helical" evidence="10">
    <location>
        <begin position="128"/>
        <end position="156"/>
    </location>
</feature>
<evidence type="ECO:0000256" key="7">
    <source>
        <dbReference type="ARBA" id="ARBA00023136"/>
    </source>
</evidence>
<feature type="transmembrane region" description="Helical" evidence="10">
    <location>
        <begin position="44"/>
        <end position="69"/>
    </location>
</feature>